<evidence type="ECO:0000313" key="1">
    <source>
        <dbReference type="EMBL" id="KAI5656696.1"/>
    </source>
</evidence>
<evidence type="ECO:0000313" key="2">
    <source>
        <dbReference type="Proteomes" id="UP001060085"/>
    </source>
</evidence>
<protein>
    <submittedName>
        <fullName evidence="1">Uncharacterized protein</fullName>
    </submittedName>
</protein>
<comment type="caution">
    <text evidence="1">The sequence shown here is derived from an EMBL/GenBank/DDBJ whole genome shotgun (WGS) entry which is preliminary data.</text>
</comment>
<organism evidence="1 2">
    <name type="scientific">Catharanthus roseus</name>
    <name type="common">Madagascar periwinkle</name>
    <name type="synonym">Vinca rosea</name>
    <dbReference type="NCBI Taxonomy" id="4058"/>
    <lineage>
        <taxon>Eukaryota</taxon>
        <taxon>Viridiplantae</taxon>
        <taxon>Streptophyta</taxon>
        <taxon>Embryophyta</taxon>
        <taxon>Tracheophyta</taxon>
        <taxon>Spermatophyta</taxon>
        <taxon>Magnoliopsida</taxon>
        <taxon>eudicotyledons</taxon>
        <taxon>Gunneridae</taxon>
        <taxon>Pentapetalae</taxon>
        <taxon>asterids</taxon>
        <taxon>lamiids</taxon>
        <taxon>Gentianales</taxon>
        <taxon>Apocynaceae</taxon>
        <taxon>Rauvolfioideae</taxon>
        <taxon>Vinceae</taxon>
        <taxon>Catharanthinae</taxon>
        <taxon>Catharanthus</taxon>
    </lineage>
</organism>
<keyword evidence="2" id="KW-1185">Reference proteome</keyword>
<proteinExistence type="predicted"/>
<reference evidence="2" key="1">
    <citation type="journal article" date="2023" name="Nat. Plants">
        <title>Single-cell RNA sequencing provides a high-resolution roadmap for understanding the multicellular compartmentation of specialized metabolism.</title>
        <authorList>
            <person name="Sun S."/>
            <person name="Shen X."/>
            <person name="Li Y."/>
            <person name="Li Y."/>
            <person name="Wang S."/>
            <person name="Li R."/>
            <person name="Zhang H."/>
            <person name="Shen G."/>
            <person name="Guo B."/>
            <person name="Wei J."/>
            <person name="Xu J."/>
            <person name="St-Pierre B."/>
            <person name="Chen S."/>
            <person name="Sun C."/>
        </authorList>
    </citation>
    <scope>NUCLEOTIDE SEQUENCE [LARGE SCALE GENOMIC DNA]</scope>
</reference>
<dbReference type="EMBL" id="CM044706">
    <property type="protein sequence ID" value="KAI5656696.1"/>
    <property type="molecule type" value="Genomic_DNA"/>
</dbReference>
<sequence length="111" mass="12527">MSRSEPLEQEIADESACWTKRSLGNPVTGPGDPKWLWSPSHLPKSKVEICGFRESLEDLILKLGLSTYNNDLQEQEVRERTNKTIVTSKNEKVPLIGLENVKLLATLVRPQ</sequence>
<accession>A0ACC0A7E9</accession>
<name>A0ACC0A7E9_CATRO</name>
<dbReference type="Proteomes" id="UP001060085">
    <property type="component" value="Linkage Group LG06"/>
</dbReference>
<gene>
    <name evidence="1" type="ORF">M9H77_25489</name>
</gene>